<organism evidence="1 2">
    <name type="scientific">Coniosporium uncinatum</name>
    <dbReference type="NCBI Taxonomy" id="93489"/>
    <lineage>
        <taxon>Eukaryota</taxon>
        <taxon>Fungi</taxon>
        <taxon>Dikarya</taxon>
        <taxon>Ascomycota</taxon>
        <taxon>Pezizomycotina</taxon>
        <taxon>Dothideomycetes</taxon>
        <taxon>Dothideomycetes incertae sedis</taxon>
        <taxon>Coniosporium</taxon>
    </lineage>
</organism>
<reference evidence="1" key="1">
    <citation type="submission" date="2024-09" db="EMBL/GenBank/DDBJ databases">
        <title>Black Yeasts Isolated from many extreme environments.</title>
        <authorList>
            <person name="Coleine C."/>
            <person name="Stajich J.E."/>
            <person name="Selbmann L."/>
        </authorList>
    </citation>
    <scope>NUCLEOTIDE SEQUENCE</scope>
    <source>
        <strain evidence="1">CCFEE 5737</strain>
    </source>
</reference>
<name>A0ACC3DUI1_9PEZI</name>
<accession>A0ACC3DUI1</accession>
<evidence type="ECO:0000313" key="1">
    <source>
        <dbReference type="EMBL" id="KAK3080369.1"/>
    </source>
</evidence>
<dbReference type="Proteomes" id="UP001186974">
    <property type="component" value="Unassembled WGS sequence"/>
</dbReference>
<comment type="caution">
    <text evidence="1">The sequence shown here is derived from an EMBL/GenBank/DDBJ whole genome shotgun (WGS) entry which is preliminary data.</text>
</comment>
<gene>
    <name evidence="1" type="ORF">LTS18_002076</name>
</gene>
<proteinExistence type="predicted"/>
<protein>
    <submittedName>
        <fullName evidence="1">Uncharacterized protein</fullName>
    </submittedName>
</protein>
<keyword evidence="2" id="KW-1185">Reference proteome</keyword>
<evidence type="ECO:0000313" key="2">
    <source>
        <dbReference type="Proteomes" id="UP001186974"/>
    </source>
</evidence>
<sequence>MPVATSAGQYVCARCLRARRATTPASTTLRRIAVANNRSFITHPPRFAAPSKDEGGKGEAKGKDGGSERKEQGALSRRLEQMTEESLESSGSSSARKAIEEAGFDESLRLKLEQRIADASFRSEHAGALAAAELPESAGRGTRDIAGAAPWTGTESVEDASLRMLTDSYKPVRGPARIPGIRGPPPRVDTGRSKGKGKASGGGGVRLANARDRASIYSALSDESMSEAEKEQYRKEMKARFQPEARSGPATVQGLASLANKRIEDAYARGQFKNLPRGSKIERDYNASSPFIDTTEYLLNKIIQKQEIVPPWIEKQQELVSTANKFRARLRNDWKRHAARTIASWGGSLAEQMRRAEEFAKAEEVVNPRKKKEEKVNTVDGEGQVSQITLAGELKAPNVEGKSAPQTEIKITETPVSVDAVPTAPASPPDTITITPAETPPPPSPGATLTPTPSSDSSPTSTPDATPTPAPTHKLHTPFRDPLWESTELPYLTAATKSLNDLTRSYNLMAPALAQKPYFNLDRELRSCFADVSPLLASEIRDRALRPKAKSAVEKVEHKPGSVLQKFSTDQRVRVHDEDLGRKGYGFGEFWRDLWAKN</sequence>
<dbReference type="EMBL" id="JAWDJW010000604">
    <property type="protein sequence ID" value="KAK3080369.1"/>
    <property type="molecule type" value="Genomic_DNA"/>
</dbReference>